<keyword evidence="11 14" id="KW-0066">ATP synthesis</keyword>
<protein>
    <recommendedName>
        <fullName evidence="14">ATP synthase subunit b</fullName>
    </recommendedName>
    <alternativeName>
        <fullName evidence="14">ATP synthase F(0) sector subunit b</fullName>
    </alternativeName>
    <alternativeName>
        <fullName evidence="14">ATPase subunit I</fullName>
    </alternativeName>
    <alternativeName>
        <fullName evidence="14">F-type ATPase subunit b</fullName>
        <shortName evidence="14">F-ATPase subunit b</shortName>
    </alternativeName>
</protein>
<dbReference type="Proteomes" id="UP001056336">
    <property type="component" value="Chromosome"/>
</dbReference>
<evidence type="ECO:0000256" key="10">
    <source>
        <dbReference type="ARBA" id="ARBA00023136"/>
    </source>
</evidence>
<evidence type="ECO:0000256" key="11">
    <source>
        <dbReference type="ARBA" id="ARBA00023310"/>
    </source>
</evidence>
<evidence type="ECO:0000313" key="17">
    <source>
        <dbReference type="EMBL" id="UQX89865.1"/>
    </source>
</evidence>
<dbReference type="EMBL" id="CP097332">
    <property type="protein sequence ID" value="UQX89865.1"/>
    <property type="molecule type" value="Genomic_DNA"/>
</dbReference>
<dbReference type="InterPro" id="IPR050059">
    <property type="entry name" value="ATP_synthase_B_chain"/>
</dbReference>
<dbReference type="PANTHER" id="PTHR33445">
    <property type="entry name" value="ATP SYNTHASE SUBUNIT B', CHLOROPLASTIC"/>
    <property type="match status" value="1"/>
</dbReference>
<comment type="similarity">
    <text evidence="2 14 15">Belongs to the ATPase B chain family.</text>
</comment>
<keyword evidence="6 14" id="KW-0812">Transmembrane</keyword>
<keyword evidence="8 14" id="KW-1133">Transmembrane helix</keyword>
<comment type="function">
    <text evidence="14">Component of the F(0) channel, it forms part of the peripheral stalk, linking F(1) to F(0).</text>
</comment>
<keyword evidence="9 14" id="KW-0406">Ion transport</keyword>
<dbReference type="InterPro" id="IPR028987">
    <property type="entry name" value="ATP_synth_B-like_membr_sf"/>
</dbReference>
<evidence type="ECO:0000256" key="8">
    <source>
        <dbReference type="ARBA" id="ARBA00022989"/>
    </source>
</evidence>
<evidence type="ECO:0000256" key="3">
    <source>
        <dbReference type="ARBA" id="ARBA00022448"/>
    </source>
</evidence>
<keyword evidence="3 14" id="KW-0813">Transport</keyword>
<evidence type="ECO:0000256" key="2">
    <source>
        <dbReference type="ARBA" id="ARBA00005513"/>
    </source>
</evidence>
<dbReference type="HAMAP" id="MF_01398">
    <property type="entry name" value="ATP_synth_b_bprime"/>
    <property type="match status" value="1"/>
</dbReference>
<evidence type="ECO:0000256" key="16">
    <source>
        <dbReference type="SAM" id="Coils"/>
    </source>
</evidence>
<dbReference type="RefSeq" id="WP_249773760.1">
    <property type="nucleotide sequence ID" value="NZ_CP097332.1"/>
</dbReference>
<accession>A0ABY4R497</accession>
<keyword evidence="4 14" id="KW-1003">Cell membrane</keyword>
<feature type="transmembrane region" description="Helical" evidence="14">
    <location>
        <begin position="15"/>
        <end position="36"/>
    </location>
</feature>
<evidence type="ECO:0000256" key="14">
    <source>
        <dbReference type="HAMAP-Rule" id="MF_01398"/>
    </source>
</evidence>
<dbReference type="Gene3D" id="1.20.5.620">
    <property type="entry name" value="F1F0 ATP synthase subunit B, membrane domain"/>
    <property type="match status" value="1"/>
</dbReference>
<organism evidence="17 18">
    <name type="scientific">Jatrophihabitans telluris</name>
    <dbReference type="NCBI Taxonomy" id="2038343"/>
    <lineage>
        <taxon>Bacteria</taxon>
        <taxon>Bacillati</taxon>
        <taxon>Actinomycetota</taxon>
        <taxon>Actinomycetes</taxon>
        <taxon>Jatrophihabitantales</taxon>
        <taxon>Jatrophihabitantaceae</taxon>
        <taxon>Jatrophihabitans</taxon>
    </lineage>
</organism>
<dbReference type="NCBIfam" id="NF004412">
    <property type="entry name" value="PRK05759.1-3"/>
    <property type="match status" value="1"/>
</dbReference>
<comment type="function">
    <text evidence="12 14">F(1)F(0) ATP synthase produces ATP from ADP in the presence of a proton or sodium gradient. F-type ATPases consist of two structural domains, F(1) containing the extramembraneous catalytic core and F(0) containing the membrane proton channel, linked together by a central stalk and a peripheral stalk. During catalysis, ATP synthesis in the catalytic domain of F(1) is coupled via a rotary mechanism of the central stalk subunits to proton translocation.</text>
</comment>
<keyword evidence="7 14" id="KW-0375">Hydrogen ion transport</keyword>
<comment type="subcellular location">
    <subcellularLocation>
        <location evidence="1 14">Cell membrane</location>
        <topology evidence="1 14">Single-pass membrane protein</topology>
    </subcellularLocation>
</comment>
<dbReference type="SUPFAM" id="SSF81573">
    <property type="entry name" value="F1F0 ATP synthase subunit B, membrane domain"/>
    <property type="match status" value="1"/>
</dbReference>
<evidence type="ECO:0000256" key="15">
    <source>
        <dbReference type="RuleBase" id="RU003848"/>
    </source>
</evidence>
<reference evidence="17" key="1">
    <citation type="journal article" date="2018" name="Int. J. Syst. Evol. Microbiol.">
        <title>Jatrophihabitans telluris sp. nov., isolated from sediment soil of lava forest wetlands and the emended description of the genus Jatrophihabitans.</title>
        <authorList>
            <person name="Lee K.C."/>
            <person name="Suh M.K."/>
            <person name="Eom M.K."/>
            <person name="Kim K.K."/>
            <person name="Kim J.S."/>
            <person name="Kim D.S."/>
            <person name="Ko S.H."/>
            <person name="Shin Y.K."/>
            <person name="Lee J.S."/>
        </authorList>
    </citation>
    <scope>NUCLEOTIDE SEQUENCE</scope>
    <source>
        <strain evidence="17">N237</strain>
    </source>
</reference>
<keyword evidence="16" id="KW-0175">Coiled coil</keyword>
<evidence type="ECO:0000256" key="12">
    <source>
        <dbReference type="ARBA" id="ARBA00025198"/>
    </source>
</evidence>
<proteinExistence type="inferred from homology"/>
<keyword evidence="18" id="KW-1185">Reference proteome</keyword>
<reference evidence="17" key="2">
    <citation type="submission" date="2022-05" db="EMBL/GenBank/DDBJ databases">
        <authorList>
            <person name="Kim J.-S."/>
            <person name="Lee K."/>
            <person name="Suh M."/>
            <person name="Eom M."/>
            <person name="Kim J.-S."/>
            <person name="Kim D.-S."/>
            <person name="Ko S.-H."/>
            <person name="Shin Y."/>
            <person name="Lee J.-S."/>
        </authorList>
    </citation>
    <scope>NUCLEOTIDE SEQUENCE</scope>
    <source>
        <strain evidence="17">N237</strain>
    </source>
</reference>
<evidence type="ECO:0000256" key="5">
    <source>
        <dbReference type="ARBA" id="ARBA00022547"/>
    </source>
</evidence>
<keyword evidence="5 14" id="KW-0138">CF(0)</keyword>
<evidence type="ECO:0000313" key="18">
    <source>
        <dbReference type="Proteomes" id="UP001056336"/>
    </source>
</evidence>
<dbReference type="Pfam" id="PF00430">
    <property type="entry name" value="ATP-synt_B"/>
    <property type="match status" value="1"/>
</dbReference>
<evidence type="ECO:0000256" key="7">
    <source>
        <dbReference type="ARBA" id="ARBA00022781"/>
    </source>
</evidence>
<evidence type="ECO:0000256" key="13">
    <source>
        <dbReference type="ARBA" id="ARBA00025830"/>
    </source>
</evidence>
<evidence type="ECO:0000256" key="4">
    <source>
        <dbReference type="ARBA" id="ARBA00022475"/>
    </source>
</evidence>
<evidence type="ECO:0000256" key="6">
    <source>
        <dbReference type="ARBA" id="ARBA00022692"/>
    </source>
</evidence>
<feature type="coiled-coil region" evidence="16">
    <location>
        <begin position="55"/>
        <end position="115"/>
    </location>
</feature>
<dbReference type="InterPro" id="IPR005864">
    <property type="entry name" value="ATP_synth_F0_bsu_bac"/>
</dbReference>
<dbReference type="PANTHER" id="PTHR33445:SF1">
    <property type="entry name" value="ATP SYNTHASE SUBUNIT B"/>
    <property type="match status" value="1"/>
</dbReference>
<dbReference type="CDD" id="cd06503">
    <property type="entry name" value="ATP-synt_Fo_b"/>
    <property type="match status" value="1"/>
</dbReference>
<evidence type="ECO:0000256" key="1">
    <source>
        <dbReference type="ARBA" id="ARBA00004162"/>
    </source>
</evidence>
<sequence length="189" mass="20445">MTPIFLAADAEPNPLGFNVAEFVLVLIVFVLLYLLVRKFVVPAFEKSFAERRDAIEGGIERAEQAQAEAARLLEQYNAQLAEARSEAAQIREGARAEAQRIVEDLRTQAQEESARIVARGEEQLAAQRSQVVRELRGEIGTLAVELSEKIIGQKLSDDATVRSTVDAFLADIEAQQSAGHGAASPGGSA</sequence>
<dbReference type="InterPro" id="IPR002146">
    <property type="entry name" value="ATP_synth_b/b'su_bac/chlpt"/>
</dbReference>
<dbReference type="NCBIfam" id="TIGR01144">
    <property type="entry name" value="ATP_synt_b"/>
    <property type="match status" value="1"/>
</dbReference>
<keyword evidence="10 14" id="KW-0472">Membrane</keyword>
<evidence type="ECO:0000256" key="9">
    <source>
        <dbReference type="ARBA" id="ARBA00023065"/>
    </source>
</evidence>
<name>A0ABY4R497_9ACTN</name>
<comment type="subunit">
    <text evidence="13 14">F-type ATPases have 2 components, F(1) - the catalytic core - and F(0) - the membrane proton channel. F(1) has five subunits: alpha(3), beta(3), gamma(1), delta(1), epsilon(1). F(0) has three main subunits: a(1), b(2) and c(10-14). The alpha and beta chains form an alternating ring which encloses part of the gamma chain. F(1) is attached to F(0) by a central stalk formed by the gamma and epsilon chains, while a peripheral stalk is formed by the delta and b chains.</text>
</comment>
<gene>
    <name evidence="14" type="primary">atpF</name>
    <name evidence="17" type="ORF">M6D93_07640</name>
</gene>